<evidence type="ECO:0000256" key="1">
    <source>
        <dbReference type="SAM" id="Phobius"/>
    </source>
</evidence>
<keyword evidence="1" id="KW-1133">Transmembrane helix</keyword>
<feature type="transmembrane region" description="Helical" evidence="1">
    <location>
        <begin position="116"/>
        <end position="138"/>
    </location>
</feature>
<dbReference type="EMBL" id="VIGV01000002">
    <property type="protein sequence ID" value="TWS24895.1"/>
    <property type="molecule type" value="Genomic_DNA"/>
</dbReference>
<evidence type="ECO:0000313" key="2">
    <source>
        <dbReference type="EMBL" id="TWS24895.1"/>
    </source>
</evidence>
<evidence type="ECO:0000313" key="3">
    <source>
        <dbReference type="Proteomes" id="UP000319792"/>
    </source>
</evidence>
<reference evidence="2 3" key="2">
    <citation type="submission" date="2019-08" db="EMBL/GenBank/DDBJ databases">
        <title>Tsukamurella conjunctivitidis sp. nov., Tsukamurella assacharolytica sp. nov. and Tsukamurella sputae sp. nov. isolated from patients with conjunctivitis, bacteraemia (lymphoma) and respiratory infection (sputum) in Hong Kong.</title>
        <authorList>
            <person name="Fok K.M.N."/>
            <person name="Fong J.Y.H."/>
        </authorList>
    </citation>
    <scope>NUCLEOTIDE SEQUENCE [LARGE SCALE GENOMIC DNA]</scope>
    <source>
        <strain evidence="2 3">HKU70</strain>
    </source>
</reference>
<comment type="caution">
    <text evidence="2">The sequence shown here is derived from an EMBL/GenBank/DDBJ whole genome shotgun (WGS) entry which is preliminary data.</text>
</comment>
<feature type="transmembrane region" description="Helical" evidence="1">
    <location>
        <begin position="6"/>
        <end position="25"/>
    </location>
</feature>
<keyword evidence="3" id="KW-1185">Reference proteome</keyword>
<feature type="transmembrane region" description="Helical" evidence="1">
    <location>
        <begin position="82"/>
        <end position="110"/>
    </location>
</feature>
<proteinExistence type="predicted"/>
<keyword evidence="1" id="KW-0812">Transmembrane</keyword>
<dbReference type="RefSeq" id="WP_146432422.1">
    <property type="nucleotide sequence ID" value="NZ_VIGV01000002.1"/>
</dbReference>
<organism evidence="2 3">
    <name type="scientific">Tsukamurella sputi</name>
    <dbReference type="NCBI Taxonomy" id="2591848"/>
    <lineage>
        <taxon>Bacteria</taxon>
        <taxon>Bacillati</taxon>
        <taxon>Actinomycetota</taxon>
        <taxon>Actinomycetes</taxon>
        <taxon>Mycobacteriales</taxon>
        <taxon>Tsukamurellaceae</taxon>
        <taxon>Tsukamurella</taxon>
    </lineage>
</organism>
<keyword evidence="1" id="KW-0472">Membrane</keyword>
<name>A0A5C5RS50_9ACTN</name>
<accession>A0A5C5RS50</accession>
<protein>
    <recommendedName>
        <fullName evidence="4">DoxX family membrane protein</fullName>
    </recommendedName>
</protein>
<dbReference type="OrthoDB" id="4981738at2"/>
<reference evidence="2 3" key="1">
    <citation type="submission" date="2019-06" db="EMBL/GenBank/DDBJ databases">
        <authorList>
            <person name="Teng J.L.L."/>
            <person name="Lee H.H."/>
            <person name="Lau S.K.P."/>
            <person name="Woo P.C.Y."/>
        </authorList>
    </citation>
    <scope>NUCLEOTIDE SEQUENCE [LARGE SCALE GENOMIC DNA]</scope>
    <source>
        <strain evidence="2 3">HKU70</strain>
    </source>
</reference>
<dbReference type="AlphaFoldDB" id="A0A5C5RS50"/>
<sequence length="160" mass="16465">MTALAVRGATVTVVAARLALGLLWLHEGYVKYHAGFGRSDILLVVHSASSNPRVPGAFGWFAGEVMGRLATPFGIAVPFIEVALGVAALAGVLPRATALAAIALLCSYWAADQLVVQYPVMVVLAAIVLAGGALARAGSLPQALDRLRDRGRGPARAPSA</sequence>
<evidence type="ECO:0008006" key="4">
    <source>
        <dbReference type="Google" id="ProtNLM"/>
    </source>
</evidence>
<gene>
    <name evidence="2" type="ORF">FK268_06535</name>
</gene>
<dbReference type="Proteomes" id="UP000319792">
    <property type="component" value="Unassembled WGS sequence"/>
</dbReference>